<feature type="compositionally biased region" description="Pro residues" evidence="4">
    <location>
        <begin position="540"/>
        <end position="572"/>
    </location>
</feature>
<protein>
    <submittedName>
        <fullName evidence="8">Daam2 protein</fullName>
    </submittedName>
</protein>
<dbReference type="AlphaFoldDB" id="A0AAV0A3N6"/>
<comment type="similarity">
    <text evidence="2">Belongs to the formin homology family.</text>
</comment>
<dbReference type="FunFam" id="1.20.58.2220:FF:000002">
    <property type="entry name" value="Dishevelled associated activator of morphogenesis 1"/>
    <property type="match status" value="1"/>
</dbReference>
<dbReference type="GO" id="GO:0030036">
    <property type="term" value="P:actin cytoskeleton organization"/>
    <property type="evidence" value="ECO:0007669"/>
    <property type="project" value="InterPro"/>
</dbReference>
<dbReference type="InterPro" id="IPR051425">
    <property type="entry name" value="Formin_Homology"/>
</dbReference>
<evidence type="ECO:0000259" key="6">
    <source>
        <dbReference type="PROSITE" id="PS51232"/>
    </source>
</evidence>
<dbReference type="InterPro" id="IPR010473">
    <property type="entry name" value="GTPase-bd"/>
</dbReference>
<keyword evidence="1" id="KW-0879">Wnt signaling pathway</keyword>
<dbReference type="InterPro" id="IPR011989">
    <property type="entry name" value="ARM-like"/>
</dbReference>
<feature type="coiled-coil region" evidence="3">
    <location>
        <begin position="972"/>
        <end position="1049"/>
    </location>
</feature>
<dbReference type="PROSITE" id="PS51231">
    <property type="entry name" value="DAD"/>
    <property type="match status" value="1"/>
</dbReference>
<proteinExistence type="inferred from homology"/>
<evidence type="ECO:0000259" key="5">
    <source>
        <dbReference type="PROSITE" id="PS51231"/>
    </source>
</evidence>
<dbReference type="PANTHER" id="PTHR45725:SF7">
    <property type="entry name" value="DISHEVELED-ASSOCIATED ACTIVATOR OF MORPHOGENESIS 2"/>
    <property type="match status" value="1"/>
</dbReference>
<dbReference type="PROSITE" id="PS51444">
    <property type="entry name" value="FH2"/>
    <property type="match status" value="1"/>
</dbReference>
<dbReference type="SMART" id="SM00498">
    <property type="entry name" value="FH2"/>
    <property type="match status" value="1"/>
</dbReference>
<feature type="compositionally biased region" description="Pro residues" evidence="4">
    <location>
        <begin position="519"/>
        <end position="528"/>
    </location>
</feature>
<dbReference type="InterPro" id="IPR010472">
    <property type="entry name" value="FH3_dom"/>
</dbReference>
<organism evidence="8 9">
    <name type="scientific">Phodopus roborovskii</name>
    <name type="common">Roborovski's desert hamster</name>
    <name type="synonym">Cricetulus roborovskii</name>
    <dbReference type="NCBI Taxonomy" id="109678"/>
    <lineage>
        <taxon>Eukaryota</taxon>
        <taxon>Metazoa</taxon>
        <taxon>Chordata</taxon>
        <taxon>Craniata</taxon>
        <taxon>Vertebrata</taxon>
        <taxon>Euteleostomi</taxon>
        <taxon>Mammalia</taxon>
        <taxon>Eutheria</taxon>
        <taxon>Euarchontoglires</taxon>
        <taxon>Glires</taxon>
        <taxon>Rodentia</taxon>
        <taxon>Myomorpha</taxon>
        <taxon>Muroidea</taxon>
        <taxon>Cricetidae</taxon>
        <taxon>Cricetinae</taxon>
        <taxon>Phodopus</taxon>
    </lineage>
</organism>
<dbReference type="Gene3D" id="1.10.238.150">
    <property type="entry name" value="Formin, FH3 diaphanous domain"/>
    <property type="match status" value="1"/>
</dbReference>
<dbReference type="InterPro" id="IPR015425">
    <property type="entry name" value="FH2_Formin"/>
</dbReference>
<dbReference type="InterPro" id="IPR014768">
    <property type="entry name" value="GBD/FH3_dom"/>
</dbReference>
<evidence type="ECO:0000256" key="3">
    <source>
        <dbReference type="SAM" id="Coils"/>
    </source>
</evidence>
<dbReference type="Gene3D" id="1.25.10.10">
    <property type="entry name" value="Leucine-rich Repeat Variant"/>
    <property type="match status" value="1"/>
</dbReference>
<dbReference type="InterPro" id="IPR042201">
    <property type="entry name" value="FH2_Formin_sf"/>
</dbReference>
<dbReference type="FunFam" id="1.10.238.150:FF:000001">
    <property type="entry name" value="Dishevelled associated activator of morphogenesis 1"/>
    <property type="match status" value="1"/>
</dbReference>
<dbReference type="GO" id="GO:2000050">
    <property type="term" value="P:regulation of non-canonical Wnt signaling pathway"/>
    <property type="evidence" value="ECO:0007669"/>
    <property type="project" value="TreeGrafter"/>
</dbReference>
<evidence type="ECO:0000256" key="1">
    <source>
        <dbReference type="ARBA" id="ARBA00022687"/>
    </source>
</evidence>
<dbReference type="GO" id="GO:0016055">
    <property type="term" value="P:Wnt signaling pathway"/>
    <property type="evidence" value="ECO:0007669"/>
    <property type="project" value="UniProtKB-KW"/>
</dbReference>
<evidence type="ECO:0000256" key="2">
    <source>
        <dbReference type="ARBA" id="ARBA00023449"/>
    </source>
</evidence>
<dbReference type="SMART" id="SM01139">
    <property type="entry name" value="Drf_FH3"/>
    <property type="match status" value="1"/>
</dbReference>
<feature type="domain" description="FH2" evidence="7">
    <location>
        <begin position="595"/>
        <end position="1042"/>
    </location>
</feature>
<accession>A0AAV0A3N6</accession>
<evidence type="ECO:0000313" key="8">
    <source>
        <dbReference type="EMBL" id="CAH7208792.1"/>
    </source>
</evidence>
<name>A0AAV0A3N6_PHORO</name>
<evidence type="ECO:0000259" key="7">
    <source>
        <dbReference type="PROSITE" id="PS51444"/>
    </source>
</evidence>
<feature type="compositionally biased region" description="Polar residues" evidence="4">
    <location>
        <begin position="687"/>
        <end position="697"/>
    </location>
</feature>
<dbReference type="Proteomes" id="UP001152836">
    <property type="component" value="Unassembled WGS sequence"/>
</dbReference>
<feature type="coiled-coil region" evidence="3">
    <location>
        <begin position="736"/>
        <end position="763"/>
    </location>
</feature>
<dbReference type="PANTHER" id="PTHR45725">
    <property type="entry name" value="FORMIN HOMOLOGY 2 FAMILY MEMBER"/>
    <property type="match status" value="1"/>
</dbReference>
<dbReference type="GO" id="GO:0003779">
    <property type="term" value="F:actin binding"/>
    <property type="evidence" value="ECO:0007669"/>
    <property type="project" value="InterPro"/>
</dbReference>
<dbReference type="InterPro" id="IPR016024">
    <property type="entry name" value="ARM-type_fold"/>
</dbReference>
<feature type="domain" description="GBD/FH3" evidence="6">
    <location>
        <begin position="40"/>
        <end position="416"/>
    </location>
</feature>
<dbReference type="Pfam" id="PF06371">
    <property type="entry name" value="Drf_GBD"/>
    <property type="match status" value="1"/>
</dbReference>
<dbReference type="EMBL" id="CALSGD010001570">
    <property type="protein sequence ID" value="CAH7208792.1"/>
    <property type="molecule type" value="Genomic_DNA"/>
</dbReference>
<feature type="region of interest" description="Disordered" evidence="4">
    <location>
        <begin position="650"/>
        <end position="703"/>
    </location>
</feature>
<dbReference type="PROSITE" id="PS51232">
    <property type="entry name" value="GBD_FH3"/>
    <property type="match status" value="1"/>
</dbReference>
<dbReference type="FunFam" id="1.25.10.10:FF:000012">
    <property type="entry name" value="Dishevelled associated activator of morphogenesis 2"/>
    <property type="match status" value="1"/>
</dbReference>
<reference evidence="8" key="1">
    <citation type="submission" date="2022-06" db="EMBL/GenBank/DDBJ databases">
        <authorList>
            <person name="Andreotti S."/>
            <person name="Wyler E."/>
        </authorList>
    </citation>
    <scope>NUCLEOTIDE SEQUENCE</scope>
</reference>
<feature type="domain" description="DAD" evidence="5">
    <location>
        <begin position="1065"/>
        <end position="1095"/>
    </location>
</feature>
<comment type="caution">
    <text evidence="8">The sequence shown here is derived from an EMBL/GenBank/DDBJ whole genome shotgun (WGS) entry which is preliminary data.</text>
</comment>
<dbReference type="SMART" id="SM01140">
    <property type="entry name" value="Drf_GBD"/>
    <property type="match status" value="1"/>
</dbReference>
<keyword evidence="3" id="KW-0175">Coiled coil</keyword>
<dbReference type="Pfam" id="PF02181">
    <property type="entry name" value="FH2"/>
    <property type="match status" value="1"/>
</dbReference>
<dbReference type="InterPro" id="IPR014767">
    <property type="entry name" value="DAD_dom"/>
</dbReference>
<dbReference type="SUPFAM" id="SSF48371">
    <property type="entry name" value="ARM repeat"/>
    <property type="match status" value="1"/>
</dbReference>
<feature type="region of interest" description="Disordered" evidence="4">
    <location>
        <begin position="514"/>
        <end position="603"/>
    </location>
</feature>
<dbReference type="SUPFAM" id="SSF101447">
    <property type="entry name" value="Formin homology 2 domain (FH2 domain)"/>
    <property type="match status" value="1"/>
</dbReference>
<evidence type="ECO:0000256" key="4">
    <source>
        <dbReference type="SAM" id="MobiDB-lite"/>
    </source>
</evidence>
<sequence>MALSKRSHHGLGFLCCFGGSDLPEIDLRDSNPLQYLDFSGPIPNPEELNVRFAELVDELDLTDKNREAVFALPPEKKWQIYCSKKKEQEDPNKLATSWPDYYIERINSMAAMQNLYEFDEEETDTRNQVVEDLKTALRTQPMRFVTRFIELEGLTCLLNFLRSMDHATCESRIHTSLIGCIKALMNNSQGRAHVLAQPEAISTIAQSLRTENSKTKVAVLEILGAVCLVPGGHKKVLQAMLHYQVYAAERTRFQTLLNELDRSLGRYRDEVNLKTAIMSFINAVLNAGAGEDNLEFRLHLRYEFLMLGIQPVIDKLRQHENAILDKHLDFFEMVRNEDDLELARRFDMVHIDTKSASQMFELIHKKLKHTEAYPCLLSVLHHCLQMPYKRNGGFFQQWQLLDRILQQIVLQDEQGVDPDLAPLENFNVKNIVNMLINENEVTQWREQAEKFRKEHMELVSRLERKERECETKTLEKEEMMRTLNKMKDKLARESQELRQARGQVAELVAQLNELSTGPVSPPPPPGGPLPLSASTTTNDLPPPPPPLPFASCPPPPPPPLPPGGPPTPPGAPPCFSSGPPLPQDPFPSNDAPLRKKRIPQPSHPLKSFNWVKLNEERVSGTVWKEIDDMRVFRILDLEDFEKMFSAYQRHQGGMQEGPQRERGNVRNRGTASRPLPAAEANVHRTENASSSIASPTSPKKELGSTEDIYLASRKVKELSVIDGRRAQNCIILLSKLKLSNEEIRQAILRMDEQEDLAKDMLEQLLKFIPEKSDIDLLEEHKHEIERMARADRFLYEMSRIDHYQQRLQALFFKKKFQERLAEAKPKVEAILLASRELTLSKHLKQMLEVVLAIGNFMNKGQRGGAYGFRVASLNKIADTKSSIDRNISLLHYLIMILEKHFPDILNMPLELRHLSEAAKVNLAELEKEVGILRRGLRAVEAELEYQRRQARDPNDKFVPVMSDFITVSSFSFSELEDQLNEARDKFAKALTHFGEQESKMQPDEFFGIFDTFLQAFLEARQDLEAMRRRKEDDERRARMESMLKEQREKERWQRQRKVLVGGTLEESGEFDDLVSALRSGEVFDKDLNKFKRNRKRAGTQAPEVTRERAINRLNY</sequence>
<dbReference type="GO" id="GO:0031267">
    <property type="term" value="F:small GTPase binding"/>
    <property type="evidence" value="ECO:0007669"/>
    <property type="project" value="InterPro"/>
</dbReference>
<dbReference type="GO" id="GO:0090263">
    <property type="term" value="P:positive regulation of canonical Wnt signaling pathway"/>
    <property type="evidence" value="ECO:0007669"/>
    <property type="project" value="TreeGrafter"/>
</dbReference>
<dbReference type="GO" id="GO:0048715">
    <property type="term" value="P:negative regulation of oligodendrocyte differentiation"/>
    <property type="evidence" value="ECO:0007669"/>
    <property type="project" value="TreeGrafter"/>
</dbReference>
<dbReference type="Gene3D" id="1.20.58.2220">
    <property type="entry name" value="Formin, FH2 domain"/>
    <property type="match status" value="1"/>
</dbReference>
<keyword evidence="9" id="KW-1185">Reference proteome</keyword>
<dbReference type="Pfam" id="PF06367">
    <property type="entry name" value="Drf_FH3"/>
    <property type="match status" value="1"/>
</dbReference>
<evidence type="ECO:0000313" key="9">
    <source>
        <dbReference type="Proteomes" id="UP001152836"/>
    </source>
</evidence>
<gene>
    <name evidence="8" type="primary">Daam2</name>
    <name evidence="8" type="ORF">PHOROB_LOCUS15100</name>
</gene>